<proteinExistence type="predicted"/>
<gene>
    <name evidence="1" type="ORF">BP00DRAFT_441276</name>
</gene>
<sequence length="90" mass="9585">MSWATTKIIPQRYQGRRTAGSRSTAATLRRYPVMEQLIARMSPLGRVAVPEEMEVADTAVFLCSPAASFVNGAGVVVDAGFSLGAVRNGL</sequence>
<evidence type="ECO:0000313" key="2">
    <source>
        <dbReference type="Proteomes" id="UP000248817"/>
    </source>
</evidence>
<name>A0A2V5IJ66_9EURO</name>
<dbReference type="SUPFAM" id="SSF51735">
    <property type="entry name" value="NAD(P)-binding Rossmann-fold domains"/>
    <property type="match status" value="1"/>
</dbReference>
<dbReference type="InterPro" id="IPR002347">
    <property type="entry name" value="SDR_fam"/>
</dbReference>
<protein>
    <recommendedName>
        <fullName evidence="3">NAD(P)-binding protein</fullName>
    </recommendedName>
</protein>
<dbReference type="Pfam" id="PF13561">
    <property type="entry name" value="adh_short_C2"/>
    <property type="match status" value="1"/>
</dbReference>
<evidence type="ECO:0000313" key="1">
    <source>
        <dbReference type="EMBL" id="PYI36705.1"/>
    </source>
</evidence>
<accession>A0A2V5IJ66</accession>
<reference evidence="1 2" key="1">
    <citation type="submission" date="2018-02" db="EMBL/GenBank/DDBJ databases">
        <title>The genomes of Aspergillus section Nigri reveals drivers in fungal speciation.</title>
        <authorList>
            <consortium name="DOE Joint Genome Institute"/>
            <person name="Vesth T.C."/>
            <person name="Nybo J."/>
            <person name="Theobald S."/>
            <person name="Brandl J."/>
            <person name="Frisvad J.C."/>
            <person name="Nielsen K.F."/>
            <person name="Lyhne E.K."/>
            <person name="Kogle M.E."/>
            <person name="Kuo A."/>
            <person name="Riley R."/>
            <person name="Clum A."/>
            <person name="Nolan M."/>
            <person name="Lipzen A."/>
            <person name="Salamov A."/>
            <person name="Henrissat B."/>
            <person name="Wiebenga A."/>
            <person name="De vries R.P."/>
            <person name="Grigoriev I.V."/>
            <person name="Mortensen U.H."/>
            <person name="Andersen M.R."/>
            <person name="Baker S.E."/>
        </authorList>
    </citation>
    <scope>NUCLEOTIDE SEQUENCE [LARGE SCALE GENOMIC DNA]</scope>
    <source>
        <strain evidence="1 2">CBS 114.80</strain>
    </source>
</reference>
<organism evidence="1 2">
    <name type="scientific">Aspergillus indologenus CBS 114.80</name>
    <dbReference type="NCBI Taxonomy" id="1450541"/>
    <lineage>
        <taxon>Eukaryota</taxon>
        <taxon>Fungi</taxon>
        <taxon>Dikarya</taxon>
        <taxon>Ascomycota</taxon>
        <taxon>Pezizomycotina</taxon>
        <taxon>Eurotiomycetes</taxon>
        <taxon>Eurotiomycetidae</taxon>
        <taxon>Eurotiales</taxon>
        <taxon>Aspergillaceae</taxon>
        <taxon>Aspergillus</taxon>
        <taxon>Aspergillus subgen. Circumdati</taxon>
    </lineage>
</organism>
<dbReference type="Gene3D" id="3.40.50.720">
    <property type="entry name" value="NAD(P)-binding Rossmann-like Domain"/>
    <property type="match status" value="1"/>
</dbReference>
<dbReference type="AlphaFoldDB" id="A0A2V5IJ66"/>
<keyword evidence="2" id="KW-1185">Reference proteome</keyword>
<dbReference type="EMBL" id="KZ825463">
    <property type="protein sequence ID" value="PYI36705.1"/>
    <property type="molecule type" value="Genomic_DNA"/>
</dbReference>
<dbReference type="Proteomes" id="UP000248817">
    <property type="component" value="Unassembled WGS sequence"/>
</dbReference>
<dbReference type="InterPro" id="IPR036291">
    <property type="entry name" value="NAD(P)-bd_dom_sf"/>
</dbReference>
<evidence type="ECO:0008006" key="3">
    <source>
        <dbReference type="Google" id="ProtNLM"/>
    </source>
</evidence>